<evidence type="ECO:0000256" key="1">
    <source>
        <dbReference type="SAM" id="MobiDB-lite"/>
    </source>
</evidence>
<reference evidence="3" key="1">
    <citation type="journal article" date="2016" name="Genome Announc.">
        <title>Genome sequences of three species of Hanseniaspora isolated from spontaneous wine fermentations.</title>
        <authorList>
            <person name="Sternes P.R."/>
            <person name="Lee D."/>
            <person name="Kutyna D.R."/>
            <person name="Borneman A.R."/>
        </authorList>
    </citation>
    <scope>NUCLEOTIDE SEQUENCE [LARGE SCALE GENOMIC DNA]</scope>
    <source>
        <strain evidence="3">AWRI3579</strain>
    </source>
</reference>
<name>A0A1E5RER0_9ASCO</name>
<proteinExistence type="predicted"/>
<gene>
    <name evidence="2" type="ORF">AWRI3579_g1870</name>
</gene>
<feature type="region of interest" description="Disordered" evidence="1">
    <location>
        <begin position="425"/>
        <end position="458"/>
    </location>
</feature>
<feature type="compositionally biased region" description="Basic residues" evidence="1">
    <location>
        <begin position="437"/>
        <end position="447"/>
    </location>
</feature>
<dbReference type="Proteomes" id="UP000095728">
    <property type="component" value="Unassembled WGS sequence"/>
</dbReference>
<dbReference type="EMBL" id="LPNM01000007">
    <property type="protein sequence ID" value="OEJ85356.1"/>
    <property type="molecule type" value="Genomic_DNA"/>
</dbReference>
<keyword evidence="3" id="KW-1185">Reference proteome</keyword>
<evidence type="ECO:0000313" key="3">
    <source>
        <dbReference type="Proteomes" id="UP000095728"/>
    </source>
</evidence>
<accession>A0A1E5RER0</accession>
<evidence type="ECO:0000313" key="2">
    <source>
        <dbReference type="EMBL" id="OEJ85356.1"/>
    </source>
</evidence>
<feature type="compositionally biased region" description="Polar residues" evidence="1">
    <location>
        <begin position="425"/>
        <end position="436"/>
    </location>
</feature>
<protein>
    <submittedName>
        <fullName evidence="2">Uncharacterized protein</fullName>
    </submittedName>
</protein>
<organism evidence="2 3">
    <name type="scientific">Hanseniaspora osmophila</name>
    <dbReference type="NCBI Taxonomy" id="56408"/>
    <lineage>
        <taxon>Eukaryota</taxon>
        <taxon>Fungi</taxon>
        <taxon>Dikarya</taxon>
        <taxon>Ascomycota</taxon>
        <taxon>Saccharomycotina</taxon>
        <taxon>Saccharomycetes</taxon>
        <taxon>Saccharomycodales</taxon>
        <taxon>Saccharomycodaceae</taxon>
        <taxon>Hanseniaspora</taxon>
    </lineage>
</organism>
<sequence>MIDWETRLACASESDESLEEMSKSVTSSIEFEQTHYLKVRKFFEQKVQQAKEESWNANCTRELNILAKSPVHDENFESNNDKQFNFGNDNEFDLSSILDCYSEKSVNSLEKVARQGSRVFEYQKANYVVLPGSGNDKSKEELSCLTNKNDNQSTTIAQLALQTPGLGVQSNISRQEKFGRSEGGEIIDLGRLVFHQECPHISHKSSSSEIVKQKLNSNFPVTKCLVRPNKRTNLDQNEHQKCVFRVFSDKRKPRIVSIMEKTDSSQDDTDDSDIVSVSQQTFFHQNQCINQTKPINQSEYVQYRFNTGNGRLYSGYYDNASLSNCDYHTDQYAKMVPLAKLPSPMSFEKSFDDFESNIFDRENHNMSNNTTNTMTTTVVDDKQFSSTSDKFMSNGNLLRTGQTNFISLNDTPDYLDQSKYQHSMSNKNVQNSNMKQNKSKRLAHKLKQAFSRTSAARI</sequence>
<dbReference type="InParanoid" id="A0A1E5RER0"/>
<comment type="caution">
    <text evidence="2">The sequence shown here is derived from an EMBL/GenBank/DDBJ whole genome shotgun (WGS) entry which is preliminary data.</text>
</comment>
<dbReference type="AlphaFoldDB" id="A0A1E5RER0"/>